<dbReference type="Proteomes" id="UP000284842">
    <property type="component" value="Unassembled WGS sequence"/>
</dbReference>
<dbReference type="OrthoDB" id="3250313at2759"/>
<feature type="region of interest" description="Disordered" evidence="1">
    <location>
        <begin position="337"/>
        <end position="562"/>
    </location>
</feature>
<dbReference type="AlphaFoldDB" id="A0A409WLZ4"/>
<feature type="compositionally biased region" description="Low complexity" evidence="1">
    <location>
        <begin position="501"/>
        <end position="513"/>
    </location>
</feature>
<feature type="compositionally biased region" description="Polar residues" evidence="1">
    <location>
        <begin position="346"/>
        <end position="356"/>
    </location>
</feature>
<dbReference type="EMBL" id="NHTK01005409">
    <property type="protein sequence ID" value="PPQ79593.1"/>
    <property type="molecule type" value="Genomic_DNA"/>
</dbReference>
<dbReference type="InParanoid" id="A0A409WLZ4"/>
<accession>A0A409WLZ4</accession>
<keyword evidence="3" id="KW-1185">Reference proteome</keyword>
<evidence type="ECO:0000256" key="1">
    <source>
        <dbReference type="SAM" id="MobiDB-lite"/>
    </source>
</evidence>
<gene>
    <name evidence="2" type="ORF">CVT24_010043</name>
</gene>
<dbReference type="STRING" id="181874.A0A409WLZ4"/>
<feature type="compositionally biased region" description="Basic and acidic residues" evidence="1">
    <location>
        <begin position="51"/>
        <end position="63"/>
    </location>
</feature>
<feature type="compositionally biased region" description="Basic residues" evidence="1">
    <location>
        <begin position="553"/>
        <end position="562"/>
    </location>
</feature>
<feature type="region of interest" description="Disordered" evidence="1">
    <location>
        <begin position="51"/>
        <end position="81"/>
    </location>
</feature>
<feature type="compositionally biased region" description="Polar residues" evidence="1">
    <location>
        <begin position="419"/>
        <end position="429"/>
    </location>
</feature>
<name>A0A409WLZ4_9AGAR</name>
<evidence type="ECO:0000313" key="3">
    <source>
        <dbReference type="Proteomes" id="UP000284842"/>
    </source>
</evidence>
<comment type="caution">
    <text evidence="2">The sequence shown here is derived from an EMBL/GenBank/DDBJ whole genome shotgun (WGS) entry which is preliminary data.</text>
</comment>
<organism evidence="2 3">
    <name type="scientific">Panaeolus cyanescens</name>
    <dbReference type="NCBI Taxonomy" id="181874"/>
    <lineage>
        <taxon>Eukaryota</taxon>
        <taxon>Fungi</taxon>
        <taxon>Dikarya</taxon>
        <taxon>Basidiomycota</taxon>
        <taxon>Agaricomycotina</taxon>
        <taxon>Agaricomycetes</taxon>
        <taxon>Agaricomycetidae</taxon>
        <taxon>Agaricales</taxon>
        <taxon>Agaricineae</taxon>
        <taxon>Galeropsidaceae</taxon>
        <taxon>Panaeolus</taxon>
    </lineage>
</organism>
<feature type="compositionally biased region" description="Low complexity" evidence="1">
    <location>
        <begin position="477"/>
        <end position="494"/>
    </location>
</feature>
<sequence>MVNPGTFRGSRAKFLQDHKESYALAIKEGRAKNFLVTLCRKYFKRYPIELPHDEEPSEEHLQAVDDNSPDPEYPIPEEDALDPEKYSKAIAELEERRRLIVYRKSQICRRMAYMHMKDHNMDPLESDAQNPYKVLLHQLTGTTLQKPRLKTAANVWRRTHREEIENEALSRAGATKLKDVQLRKKLASLREKVAKELYGELPAEEKAEWERLAKEEHDEAIAKWEAALKRPPSTEPADRQRCIQALVHFVEPILDGICAATGWKATLIAGGPEPADEGRLNIVSVHSGSTRGDIKMNFSTSEQKCYTVEECKSRSLPSDEGFEYIAGLLIGNSNASVERGSFPTPGGSTPIPTDSSPVEHPPIVEGTASGQATAARSARLRSPPMSLPPSRNVSPLPSPAYERGISPVPSAIHSPLPSPSRSVNHSPLSPQLAPPLHSSGIPAIPSVIHSPPPSRDASPVLQALPSIPPITQVASDSPSVTPSLNGSSSPSIGSESHEANSSLPLSSASLSSTPTPPSVNLESDEGPKVTAPNSKRKRQEREVDTATKSVPPRAKKAKRVASRRTSKFKADDYFERSRNFFLMGTKVLPSQETEELGSEWVKLVEKWAEFEVKLNHAEMERLPCDHRPNEVAQWVKRARDTWYPTSIDAAQYAASFDQWWATLQPDWRLEDGEIQRHLVEGDWSDLRRSGKNGLIVVVAALFFWGLHAWNDETMRALWLDAVRDCDTVISCL</sequence>
<reference evidence="2 3" key="1">
    <citation type="journal article" date="2018" name="Evol. Lett.">
        <title>Horizontal gene cluster transfer increased hallucinogenic mushroom diversity.</title>
        <authorList>
            <person name="Reynolds H.T."/>
            <person name="Vijayakumar V."/>
            <person name="Gluck-Thaler E."/>
            <person name="Korotkin H.B."/>
            <person name="Matheny P.B."/>
            <person name="Slot J.C."/>
        </authorList>
    </citation>
    <scope>NUCLEOTIDE SEQUENCE [LARGE SCALE GENOMIC DNA]</scope>
    <source>
        <strain evidence="2 3">2629</strain>
    </source>
</reference>
<feature type="compositionally biased region" description="Low complexity" evidence="1">
    <location>
        <begin position="372"/>
        <end position="391"/>
    </location>
</feature>
<protein>
    <submittedName>
        <fullName evidence="2">Uncharacterized protein</fullName>
    </submittedName>
</protein>
<proteinExistence type="predicted"/>
<evidence type="ECO:0000313" key="2">
    <source>
        <dbReference type="EMBL" id="PPQ79593.1"/>
    </source>
</evidence>